<feature type="repeat" description="PPR" evidence="3">
    <location>
        <begin position="125"/>
        <end position="159"/>
    </location>
</feature>
<comment type="similarity">
    <text evidence="1">Belongs to the PPR family. PCMP-H subfamily.</text>
</comment>
<evidence type="ECO:0000313" key="6">
    <source>
        <dbReference type="Proteomes" id="UP001189624"/>
    </source>
</evidence>
<dbReference type="FunFam" id="1.25.40.10:FF:000144">
    <property type="entry name" value="Pentatricopeptide repeat-containing protein, mitochondrial"/>
    <property type="match status" value="1"/>
</dbReference>
<dbReference type="FunFam" id="1.25.40.10:FF:000285">
    <property type="entry name" value="Pentatricopeptide repeat-containing protein, chloroplastic"/>
    <property type="match status" value="1"/>
</dbReference>
<evidence type="ECO:0000256" key="1">
    <source>
        <dbReference type="ARBA" id="ARBA00006643"/>
    </source>
</evidence>
<dbReference type="NCBIfam" id="TIGR00756">
    <property type="entry name" value="PPR"/>
    <property type="match status" value="7"/>
</dbReference>
<accession>A0AA86W6F0</accession>
<feature type="repeat" description="PPR" evidence="3">
    <location>
        <begin position="530"/>
        <end position="564"/>
    </location>
</feature>
<dbReference type="EMBL" id="OY731408">
    <property type="protein sequence ID" value="CAJ1979168.1"/>
    <property type="molecule type" value="Genomic_DNA"/>
</dbReference>
<dbReference type="PANTHER" id="PTHR24015:SF356">
    <property type="entry name" value="DYW DOMAIN-CONTAINING PROTEIN"/>
    <property type="match status" value="1"/>
</dbReference>
<dbReference type="InterPro" id="IPR046848">
    <property type="entry name" value="E_motif"/>
</dbReference>
<dbReference type="Pfam" id="PF20430">
    <property type="entry name" value="Eplus_motif"/>
    <property type="match status" value="1"/>
</dbReference>
<dbReference type="FunFam" id="1.25.40.10:FF:000344">
    <property type="entry name" value="Pentatricopeptide repeat-containing protein"/>
    <property type="match status" value="1"/>
</dbReference>
<dbReference type="InterPro" id="IPR046849">
    <property type="entry name" value="E2_motif"/>
</dbReference>
<dbReference type="Gramene" id="rna-AYBTSS11_LOCUS31380">
    <property type="protein sequence ID" value="CAJ1979168.1"/>
    <property type="gene ID" value="gene-AYBTSS11_LOCUS31380"/>
</dbReference>
<sequence length="938" mass="104709">MRYLFRCGAPLLHACTVTMSTSILSGFKPISVNTLNQGTLKPAFESLSFLSSHLHTPPSRLEQAHSFLLDLCASEKALPQGQQLHARLIKSHLSAFLATKLVHMYGKCGSLLDALKVFDDMTERTIFTWNAMMGAFVSSGKYLEAIELYREMRVVGVALDACTFPSVLKACGALGETRLGAEIHGVAVKCGYGEFVFVCNALISMYAKCGDLDGARVLFDGIMMEKEDTVSWNSIISAHVAEGKCLEALSLFRRMQEVGVASNTYTFVAALQGCEAPSFVKLGMEIHGVVLKSNHFVDVYVANALIAMYAKCGRMEDAVRVFESMLGKDHVSWNTLLSGLVQNELYSDALNYSRDMEGSGQNLDQVSVLNMIAASGRLGNLSKGKEVHAYAIRNGIDSNMQVGNTLIDMYAKCCCVKYMGHAFECMPKKDLISWTTIITGYAQNECHLEAMNLFRMVQEDGMAVDPMMIGSVLRACSELKSKNFVREIHGYVLKRDLADIMVQNAIVNVYGEVGHIDYARRVFESIKFKDIVSWTSMITCCVHNGLPVEALEFFYSLNQFNIQPDSIALISALSATASLSSLKKGKEIHGFLIRKGFFLEGPIASSLVDTYARCGNVENSRKIFNSVKQRDLILWTSMINANGMHGCGRKAVSLFKKMTEENVIPDHITFLALLYACSHSGLMVEGKRIFETMKSEYKLEPWPEHYACMVDLLSRSNSLEEAHHFVRTMPIKPTSEVWCALLSASRIHSNKDLGELAAKKLLESDTENSGKYVLISNIFAADERWNAVEEVRLRMKGNGSKKNPGCSWIEVENKIHTFMARDKSHPKSDDIYLKLAQFTKLLETGGYRAQTKFVFHNVSEEEKIQMLYGHSERLALGYGLLVTPEGTSIRITKNLRICDNCHTFFKIASKFSQRTLVVRDANRFHHFERGLCSCGDFW</sequence>
<dbReference type="Pfam" id="PF13041">
    <property type="entry name" value="PPR_2"/>
    <property type="match status" value="2"/>
</dbReference>
<dbReference type="Pfam" id="PF01535">
    <property type="entry name" value="PPR"/>
    <property type="match status" value="9"/>
</dbReference>
<evidence type="ECO:0000259" key="4">
    <source>
        <dbReference type="Pfam" id="PF14432"/>
    </source>
</evidence>
<dbReference type="Pfam" id="PF20431">
    <property type="entry name" value="E_motif"/>
    <property type="match status" value="1"/>
</dbReference>
<dbReference type="GO" id="GO:0008270">
    <property type="term" value="F:zinc ion binding"/>
    <property type="evidence" value="ECO:0007669"/>
    <property type="project" value="InterPro"/>
</dbReference>
<dbReference type="InterPro" id="IPR002885">
    <property type="entry name" value="PPR_rpt"/>
</dbReference>
<dbReference type="Proteomes" id="UP001189624">
    <property type="component" value="Chromosome 11"/>
</dbReference>
<dbReference type="PANTHER" id="PTHR24015">
    <property type="entry name" value="OS07G0578800 PROTEIN-RELATED"/>
    <property type="match status" value="1"/>
</dbReference>
<dbReference type="InterPro" id="IPR032867">
    <property type="entry name" value="DYW_dom"/>
</dbReference>
<evidence type="ECO:0000313" key="5">
    <source>
        <dbReference type="EMBL" id="CAJ1979168.1"/>
    </source>
</evidence>
<name>A0AA86W6F0_9FABA</name>
<dbReference type="AlphaFoldDB" id="A0AA86W6F0"/>
<dbReference type="InterPro" id="IPR011990">
    <property type="entry name" value="TPR-like_helical_dom_sf"/>
</dbReference>
<dbReference type="GO" id="GO:0009451">
    <property type="term" value="P:RNA modification"/>
    <property type="evidence" value="ECO:0007669"/>
    <property type="project" value="InterPro"/>
</dbReference>
<evidence type="ECO:0000256" key="3">
    <source>
        <dbReference type="PROSITE-ProRule" id="PRU00708"/>
    </source>
</evidence>
<feature type="domain" description="DYW" evidence="4">
    <location>
        <begin position="846"/>
        <end position="938"/>
    </location>
</feature>
<dbReference type="GO" id="GO:0003723">
    <property type="term" value="F:RNA binding"/>
    <property type="evidence" value="ECO:0007669"/>
    <property type="project" value="InterPro"/>
</dbReference>
<dbReference type="Gene3D" id="1.25.40.10">
    <property type="entry name" value="Tetratricopeptide repeat domain"/>
    <property type="match status" value="6"/>
</dbReference>
<feature type="repeat" description="PPR" evidence="3">
    <location>
        <begin position="298"/>
        <end position="332"/>
    </location>
</feature>
<keyword evidence="2" id="KW-0677">Repeat</keyword>
<feature type="repeat" description="PPR" evidence="3">
    <location>
        <begin position="228"/>
        <end position="262"/>
    </location>
</feature>
<feature type="repeat" description="PPR" evidence="3">
    <location>
        <begin position="430"/>
        <end position="464"/>
    </location>
</feature>
<dbReference type="PROSITE" id="PS51375">
    <property type="entry name" value="PPR"/>
    <property type="match status" value="6"/>
</dbReference>
<dbReference type="InterPro" id="IPR046960">
    <property type="entry name" value="PPR_At4g14850-like_plant"/>
</dbReference>
<protein>
    <recommendedName>
        <fullName evidence="4">DYW domain-containing protein</fullName>
    </recommendedName>
</protein>
<dbReference type="FunFam" id="1.25.40.10:FF:000366">
    <property type="entry name" value="Pentatricopeptide (PPR) repeat-containing protein"/>
    <property type="match status" value="1"/>
</dbReference>
<dbReference type="Pfam" id="PF14432">
    <property type="entry name" value="DYW_deaminase"/>
    <property type="match status" value="1"/>
</dbReference>
<keyword evidence="6" id="KW-1185">Reference proteome</keyword>
<evidence type="ECO:0000256" key="2">
    <source>
        <dbReference type="ARBA" id="ARBA00022737"/>
    </source>
</evidence>
<proteinExistence type="inferred from homology"/>
<organism evidence="5 6">
    <name type="scientific">Sphenostylis stenocarpa</name>
    <dbReference type="NCBI Taxonomy" id="92480"/>
    <lineage>
        <taxon>Eukaryota</taxon>
        <taxon>Viridiplantae</taxon>
        <taxon>Streptophyta</taxon>
        <taxon>Embryophyta</taxon>
        <taxon>Tracheophyta</taxon>
        <taxon>Spermatophyta</taxon>
        <taxon>Magnoliopsida</taxon>
        <taxon>eudicotyledons</taxon>
        <taxon>Gunneridae</taxon>
        <taxon>Pentapetalae</taxon>
        <taxon>rosids</taxon>
        <taxon>fabids</taxon>
        <taxon>Fabales</taxon>
        <taxon>Fabaceae</taxon>
        <taxon>Papilionoideae</taxon>
        <taxon>50 kb inversion clade</taxon>
        <taxon>NPAAA clade</taxon>
        <taxon>indigoferoid/millettioid clade</taxon>
        <taxon>Phaseoleae</taxon>
        <taxon>Sphenostylis</taxon>
    </lineage>
</organism>
<reference evidence="5" key="1">
    <citation type="submission" date="2023-10" db="EMBL/GenBank/DDBJ databases">
        <authorList>
            <person name="Domelevo Entfellner J.-B."/>
        </authorList>
    </citation>
    <scope>NUCLEOTIDE SEQUENCE</scope>
</reference>
<gene>
    <name evidence="5" type="ORF">AYBTSS11_LOCUS31380</name>
</gene>
<dbReference type="FunFam" id="1.25.40.10:FF:000073">
    <property type="entry name" value="Pentatricopeptide repeat-containing protein chloroplastic"/>
    <property type="match status" value="2"/>
</dbReference>
<feature type="repeat" description="PPR" evidence="3">
    <location>
        <begin position="631"/>
        <end position="665"/>
    </location>
</feature>